<dbReference type="Gramene" id="NC10G0045250.1">
    <property type="protein sequence ID" value="NC10G0045250.1:cds"/>
    <property type="gene ID" value="NC10G0045250"/>
</dbReference>
<accession>A0A5K0XBC0</accession>
<feature type="domain" description="CP12" evidence="2">
    <location>
        <begin position="56"/>
        <end position="127"/>
    </location>
</feature>
<evidence type="ECO:0000259" key="2">
    <source>
        <dbReference type="SMART" id="SM01093"/>
    </source>
</evidence>
<feature type="disulfide bond" evidence="1">
    <location>
        <begin position="113"/>
        <end position="122"/>
    </location>
</feature>
<dbReference type="PANTHER" id="PTHR33921">
    <property type="entry name" value="CALVIN CYCLE PROTEIN CP12-2, CHLOROPLASTIC"/>
    <property type="match status" value="1"/>
</dbReference>
<dbReference type="GO" id="GO:0080153">
    <property type="term" value="P:negative regulation of reductive pentose-phosphate cycle"/>
    <property type="evidence" value="ECO:0007669"/>
    <property type="project" value="TreeGrafter"/>
</dbReference>
<gene>
    <name evidence="3" type="ORF">NYM_LOCUS4168</name>
</gene>
<dbReference type="Pfam" id="PF02672">
    <property type="entry name" value="CP12"/>
    <property type="match status" value="1"/>
</dbReference>
<organism evidence="3">
    <name type="scientific">Nymphaea colorata</name>
    <name type="common">pocket water lily</name>
    <dbReference type="NCBI Taxonomy" id="210225"/>
    <lineage>
        <taxon>Eukaryota</taxon>
        <taxon>Viridiplantae</taxon>
        <taxon>Streptophyta</taxon>
        <taxon>Embryophyta</taxon>
        <taxon>Tracheophyta</taxon>
        <taxon>Spermatophyta</taxon>
        <taxon>Magnoliopsida</taxon>
        <taxon>Nymphaeales</taxon>
        <taxon>Nymphaeaceae</taxon>
        <taxon>Nymphaea</taxon>
    </lineage>
</organism>
<dbReference type="InterPro" id="IPR003823">
    <property type="entry name" value="CP12_dom"/>
</dbReference>
<dbReference type="OrthoDB" id="4362at2759"/>
<evidence type="ECO:0000256" key="1">
    <source>
        <dbReference type="PIRSR" id="PIRSR639314-50"/>
    </source>
</evidence>
<dbReference type="PANTHER" id="PTHR33921:SF15">
    <property type="entry name" value="CALVIN CYCLE PROTEIN CP12-2, CHLOROPLASTIC"/>
    <property type="match status" value="1"/>
</dbReference>
<dbReference type="GO" id="GO:0009507">
    <property type="term" value="C:chloroplast"/>
    <property type="evidence" value="ECO:0007669"/>
    <property type="project" value="TreeGrafter"/>
</dbReference>
<dbReference type="SMART" id="SM01093">
    <property type="entry name" value="CP12"/>
    <property type="match status" value="1"/>
</dbReference>
<dbReference type="OMA" id="VNFPLRM"/>
<proteinExistence type="predicted"/>
<dbReference type="AlphaFoldDB" id="A0A5K0XBC0"/>
<keyword evidence="1" id="KW-1015">Disulfide bond</keyword>
<evidence type="ECO:0000313" key="3">
    <source>
        <dbReference type="EMBL" id="VVV62025.1"/>
    </source>
</evidence>
<sequence length="127" mass="13885">MAATITSVTLPNTRWAAPKPEVQRLHALATVNFPLRMSARRLALHVRATPPQQQNISDAVQESIKHAQEACAGDPASGECVAAWDEVEELSAAASDARQKQKEIDADPLEAFCKDNPSTEECRTYED</sequence>
<dbReference type="InterPro" id="IPR039314">
    <property type="entry name" value="CP12-like"/>
</dbReference>
<name>A0A5K0XBC0_9MAGN</name>
<protein>
    <recommendedName>
        <fullName evidence="2">CP12 domain-containing protein</fullName>
    </recommendedName>
</protein>
<feature type="disulfide bond" evidence="1">
    <location>
        <begin position="71"/>
        <end position="80"/>
    </location>
</feature>
<reference evidence="3" key="1">
    <citation type="submission" date="2019-09" db="EMBL/GenBank/DDBJ databases">
        <authorList>
            <person name="Zhang L."/>
        </authorList>
    </citation>
    <scope>NUCLEOTIDE SEQUENCE</scope>
</reference>
<dbReference type="EMBL" id="LR721775">
    <property type="protein sequence ID" value="VVV62025.1"/>
    <property type="molecule type" value="Genomic_DNA"/>
</dbReference>